<gene>
    <name evidence="2" type="ORF">Cfor_11122</name>
</gene>
<sequence length="246" mass="27659">MSSTEMDLAGLRDCPFRTLSGVNCPWTGILSDIGGHVRSAHSSETSGTTPVKFKVTLPNISAREHYRKAVFIWNKLFYLIWVCKNATLYFTVFHFELPHESAGFKYTFRISSCKREVAVTDTCHSYLQDQGEVLQPGGCLTLHYSTVRTYLDQNKRLSCLIYIRGIHPTASRLQDITEYVAVASEISHIPGSSASHLLPSASSNHSPHSSRTLSCVISFLSFHLFCGFFLRLFFSFLISYIATYCT</sequence>
<dbReference type="OrthoDB" id="4788989at2759"/>
<dbReference type="EMBL" id="BLKM01000989">
    <property type="protein sequence ID" value="GFG39717.1"/>
    <property type="molecule type" value="Genomic_DNA"/>
</dbReference>
<feature type="transmembrane region" description="Helical" evidence="1">
    <location>
        <begin position="216"/>
        <end position="242"/>
    </location>
</feature>
<evidence type="ECO:0000313" key="3">
    <source>
        <dbReference type="Proteomes" id="UP000502823"/>
    </source>
</evidence>
<evidence type="ECO:0000256" key="1">
    <source>
        <dbReference type="SAM" id="Phobius"/>
    </source>
</evidence>
<keyword evidence="3" id="KW-1185">Reference proteome</keyword>
<reference evidence="3" key="1">
    <citation type="submission" date="2020-01" db="EMBL/GenBank/DDBJ databases">
        <title>Draft genome sequence of the Termite Coptotermes fromosanus.</title>
        <authorList>
            <person name="Itakura S."/>
            <person name="Yosikawa Y."/>
            <person name="Umezawa K."/>
        </authorList>
    </citation>
    <scope>NUCLEOTIDE SEQUENCE [LARGE SCALE GENOMIC DNA]</scope>
</reference>
<name>A0A6L2QCI0_COPFO</name>
<dbReference type="InParanoid" id="A0A6L2QCI0"/>
<proteinExistence type="predicted"/>
<dbReference type="Gene3D" id="2.60.210.10">
    <property type="entry name" value="Apoptosis, Tumor Necrosis Factor Receptor Associated Protein 2, Chain A"/>
    <property type="match status" value="1"/>
</dbReference>
<keyword evidence="1" id="KW-0472">Membrane</keyword>
<evidence type="ECO:0000313" key="2">
    <source>
        <dbReference type="EMBL" id="GFG39717.1"/>
    </source>
</evidence>
<comment type="caution">
    <text evidence="2">The sequence shown here is derived from an EMBL/GenBank/DDBJ whole genome shotgun (WGS) entry which is preliminary data.</text>
</comment>
<keyword evidence="1" id="KW-1133">Transmembrane helix</keyword>
<dbReference type="SUPFAM" id="SSF49599">
    <property type="entry name" value="TRAF domain-like"/>
    <property type="match status" value="1"/>
</dbReference>
<accession>A0A6L2QCI0</accession>
<organism evidence="2 3">
    <name type="scientific">Coptotermes formosanus</name>
    <name type="common">Formosan subterranean termite</name>
    <dbReference type="NCBI Taxonomy" id="36987"/>
    <lineage>
        <taxon>Eukaryota</taxon>
        <taxon>Metazoa</taxon>
        <taxon>Ecdysozoa</taxon>
        <taxon>Arthropoda</taxon>
        <taxon>Hexapoda</taxon>
        <taxon>Insecta</taxon>
        <taxon>Pterygota</taxon>
        <taxon>Neoptera</taxon>
        <taxon>Polyneoptera</taxon>
        <taxon>Dictyoptera</taxon>
        <taxon>Blattodea</taxon>
        <taxon>Blattoidea</taxon>
        <taxon>Termitoidae</taxon>
        <taxon>Rhinotermitidae</taxon>
        <taxon>Coptotermes</taxon>
    </lineage>
</organism>
<dbReference type="AlphaFoldDB" id="A0A6L2QCI0"/>
<protein>
    <submittedName>
        <fullName evidence="2">Uncharacterized protein</fullName>
    </submittedName>
</protein>
<keyword evidence="1" id="KW-0812">Transmembrane</keyword>
<dbReference type="InterPro" id="IPR008974">
    <property type="entry name" value="TRAF-like"/>
</dbReference>
<dbReference type="Proteomes" id="UP000502823">
    <property type="component" value="Unassembled WGS sequence"/>
</dbReference>